<dbReference type="Gene3D" id="2.60.120.260">
    <property type="entry name" value="Galactose-binding domain-like"/>
    <property type="match status" value="1"/>
</dbReference>
<dbReference type="RefSeq" id="WP_214158797.1">
    <property type="nucleotide sequence ID" value="NZ_JAHBAY010000012.1"/>
</dbReference>
<dbReference type="EMBL" id="JAHBAY010000012">
    <property type="protein sequence ID" value="MBT0772333.1"/>
    <property type="molecule type" value="Genomic_DNA"/>
</dbReference>
<name>A0ABS5TQI8_9ACTN</name>
<reference evidence="2 3" key="1">
    <citation type="submission" date="2021-05" db="EMBL/GenBank/DDBJ databases">
        <title>Kineosporia and Streptomyces sp. nov. two new marine actinobacteria isolated from Coral.</title>
        <authorList>
            <person name="Buangrab K."/>
            <person name="Sutthacheep M."/>
            <person name="Yeemin T."/>
            <person name="Harunari E."/>
            <person name="Igarashi Y."/>
            <person name="Kanchanasin P."/>
            <person name="Tanasupawat S."/>
            <person name="Phongsopitanun W."/>
        </authorList>
    </citation>
    <scope>NUCLEOTIDE SEQUENCE [LARGE SCALE GENOMIC DNA]</scope>
    <source>
        <strain evidence="2 3">J2-2</strain>
    </source>
</reference>
<accession>A0ABS5TQI8</accession>
<dbReference type="InterPro" id="IPR008979">
    <property type="entry name" value="Galactose-bd-like_sf"/>
</dbReference>
<keyword evidence="3" id="KW-1185">Reference proteome</keyword>
<dbReference type="Proteomes" id="UP001197247">
    <property type="component" value="Unassembled WGS sequence"/>
</dbReference>
<evidence type="ECO:0000256" key="1">
    <source>
        <dbReference type="SAM" id="MobiDB-lite"/>
    </source>
</evidence>
<dbReference type="SUPFAM" id="SSF49785">
    <property type="entry name" value="Galactose-binding domain-like"/>
    <property type="match status" value="1"/>
</dbReference>
<protein>
    <recommendedName>
        <fullName evidence="4">CBM6 domain-containing protein</fullName>
    </recommendedName>
</protein>
<organism evidence="2 3">
    <name type="scientific">Kineosporia corallincola</name>
    <dbReference type="NCBI Taxonomy" id="2835133"/>
    <lineage>
        <taxon>Bacteria</taxon>
        <taxon>Bacillati</taxon>
        <taxon>Actinomycetota</taxon>
        <taxon>Actinomycetes</taxon>
        <taxon>Kineosporiales</taxon>
        <taxon>Kineosporiaceae</taxon>
        <taxon>Kineosporia</taxon>
    </lineage>
</organism>
<proteinExistence type="predicted"/>
<comment type="caution">
    <text evidence="2">The sequence shown here is derived from an EMBL/GenBank/DDBJ whole genome shotgun (WGS) entry which is preliminary data.</text>
</comment>
<feature type="region of interest" description="Disordered" evidence="1">
    <location>
        <begin position="43"/>
        <end position="106"/>
    </location>
</feature>
<evidence type="ECO:0008006" key="4">
    <source>
        <dbReference type="Google" id="ProtNLM"/>
    </source>
</evidence>
<evidence type="ECO:0000313" key="2">
    <source>
        <dbReference type="EMBL" id="MBT0772333.1"/>
    </source>
</evidence>
<gene>
    <name evidence="2" type="ORF">KIH74_25535</name>
</gene>
<sequence length="232" mass="24539">MAARSRPPAVRRSPWWGVGLLSLAVAASSFAVPALLPGGGSPVDGEGRAAASSSTITSPAAPTATVPVTTPATTTATPAATTPEVTTPEATPETTTRSPTPEPSFEAMTINPWAKKYESSGIAVIDCPTCASGRRVQYLGQGHYVIVRLADVPVAGRRTMTVIYTCACDDDPRDLDVMVNSDPVRTFTVKGAKSWETPARFSMRIRLEKGANVIRFSNQDDPAPDLDQILIR</sequence>
<feature type="compositionally biased region" description="Low complexity" evidence="1">
    <location>
        <begin position="49"/>
        <end position="99"/>
    </location>
</feature>
<evidence type="ECO:0000313" key="3">
    <source>
        <dbReference type="Proteomes" id="UP001197247"/>
    </source>
</evidence>